<proteinExistence type="predicted"/>
<dbReference type="PANTHER" id="PTHR43606:SF1">
    <property type="entry name" value="PHOD-LIKE PHOSPHATASE METALLOPHOSPHATASE DOMAIN-CONTAINING PROTEIN"/>
    <property type="match status" value="1"/>
</dbReference>
<dbReference type="InterPro" id="IPR038607">
    <property type="entry name" value="PhoD-like_sf"/>
</dbReference>
<dbReference type="SUPFAM" id="SSF56300">
    <property type="entry name" value="Metallo-dependent phosphatases"/>
    <property type="match status" value="1"/>
</dbReference>
<dbReference type="Gene3D" id="3.60.21.70">
    <property type="entry name" value="PhoD-like phosphatase"/>
    <property type="match status" value="1"/>
</dbReference>
<dbReference type="RefSeq" id="WP_267773765.1">
    <property type="nucleotide sequence ID" value="NZ_JAPNKE010000002.1"/>
</dbReference>
<dbReference type="Pfam" id="PF09423">
    <property type="entry name" value="PhoD"/>
    <property type="match status" value="1"/>
</dbReference>
<dbReference type="PANTHER" id="PTHR43606">
    <property type="entry name" value="PHOSPHATASE, PUTATIVE (AFU_ORTHOLOGUE AFUA_6G08710)-RELATED"/>
    <property type="match status" value="1"/>
</dbReference>
<dbReference type="CDD" id="cd07389">
    <property type="entry name" value="MPP_PhoD"/>
    <property type="match status" value="1"/>
</dbReference>
<comment type="caution">
    <text evidence="3">The sequence shown here is derived from an EMBL/GenBank/DDBJ whole genome shotgun (WGS) entry which is preliminary data.</text>
</comment>
<feature type="region of interest" description="Disordered" evidence="1">
    <location>
        <begin position="20"/>
        <end position="91"/>
    </location>
</feature>
<gene>
    <name evidence="3" type="ORF">OV079_35085</name>
</gene>
<protein>
    <submittedName>
        <fullName evidence="3">Alkaline phosphatase D family protein</fullName>
    </submittedName>
</protein>
<dbReference type="AlphaFoldDB" id="A0A9X3EV27"/>
<dbReference type="InterPro" id="IPR029052">
    <property type="entry name" value="Metallo-depent_PP-like"/>
</dbReference>
<feature type="compositionally biased region" description="Low complexity" evidence="1">
    <location>
        <begin position="22"/>
        <end position="84"/>
    </location>
</feature>
<dbReference type="InterPro" id="IPR052900">
    <property type="entry name" value="Phospholipid_Metab_Enz"/>
</dbReference>
<feature type="domain" description="PhoD-like phosphatase metallophosphatase" evidence="2">
    <location>
        <begin position="219"/>
        <end position="454"/>
    </location>
</feature>
<sequence length="563" mass="61284">MKKLAGATLVAVPACADDVMAGTEGLDGSSTGDGSSTTTSGEVPTTGTPTTSSSTSTGDATTTSSTGVDSTSTGDPTSTSTGEPGDMGAQPQACEGQEIAFAPDAVAEDLARFPTAVMAGAMRQESALLHGRSETPDPVLLRVWQPGDVEGTVRVVRELEVAPDENGYLRQFVDGLCPGQWYRYGFFGTERGEPVARGVLGEFRTAIADDAMEPLTVAISCCNGLDNFPWPALQRTSDEYYDVFLHLGDMAYNDGEMSLADYRGNWQAYLAVADGGGMALAYARAGLYCTLDDHEVTNDFNPETIDPQRLQDAMTSYFEAIPVTDTPMGFRVWQSFRWGLTAEFIVLDCRTERKPSTANSADPIYLGKEQMAWLKERLQSSPCHFKVILNSVPITDMPTIPWDFAANDRWEGYPVQRQELLDFIAAEDITNVWFLSGDFHTCFISHVEPDGDGVVARTREIAVTGGNTNVLGDFLAAPHLVRLVEPARLHHHVRPVRRRGAGPLHRRGQRAGRVQRDADPKMTPVTRELRDMSSSAFARAGALRIRTAARWTTRRLSDADPGR</sequence>
<organism evidence="3 4">
    <name type="scientific">Nannocystis pusilla</name>
    <dbReference type="NCBI Taxonomy" id="889268"/>
    <lineage>
        <taxon>Bacteria</taxon>
        <taxon>Pseudomonadati</taxon>
        <taxon>Myxococcota</taxon>
        <taxon>Polyangia</taxon>
        <taxon>Nannocystales</taxon>
        <taxon>Nannocystaceae</taxon>
        <taxon>Nannocystis</taxon>
    </lineage>
</organism>
<evidence type="ECO:0000313" key="4">
    <source>
        <dbReference type="Proteomes" id="UP001150924"/>
    </source>
</evidence>
<evidence type="ECO:0000313" key="3">
    <source>
        <dbReference type="EMBL" id="MCY1010702.1"/>
    </source>
</evidence>
<dbReference type="Proteomes" id="UP001150924">
    <property type="component" value="Unassembled WGS sequence"/>
</dbReference>
<dbReference type="InterPro" id="IPR018946">
    <property type="entry name" value="PhoD-like_MPP"/>
</dbReference>
<name>A0A9X3EV27_9BACT</name>
<accession>A0A9X3EV27</accession>
<reference evidence="3" key="1">
    <citation type="submission" date="2022-11" db="EMBL/GenBank/DDBJ databases">
        <title>Minimal conservation of predation-associated metabolite biosynthetic gene clusters underscores biosynthetic potential of Myxococcota including descriptions for ten novel species: Archangium lansinium sp. nov., Myxococcus landrumus sp. nov., Nannocystis bai.</title>
        <authorList>
            <person name="Ahearne A."/>
            <person name="Stevens C."/>
            <person name="Phillips K."/>
        </authorList>
    </citation>
    <scope>NUCLEOTIDE SEQUENCE</scope>
    <source>
        <strain evidence="3">Na p29</strain>
    </source>
</reference>
<evidence type="ECO:0000256" key="1">
    <source>
        <dbReference type="SAM" id="MobiDB-lite"/>
    </source>
</evidence>
<dbReference type="EMBL" id="JAPNKE010000002">
    <property type="protein sequence ID" value="MCY1010702.1"/>
    <property type="molecule type" value="Genomic_DNA"/>
</dbReference>
<evidence type="ECO:0000259" key="2">
    <source>
        <dbReference type="Pfam" id="PF09423"/>
    </source>
</evidence>
<keyword evidence="4" id="KW-1185">Reference proteome</keyword>